<evidence type="ECO:0000313" key="5">
    <source>
        <dbReference type="Proteomes" id="UP000461730"/>
    </source>
</evidence>
<sequence length="845" mass="95373">MRSFTTGCAILFIILSISQAFSQTRDTLKVRALKEVIVESKPPVRMKGDTVEYDASRFKTRENAVVEELLRKLPGVKVDKGGNIIAQGEKVSKVLVDGKEFFGNDPSIATKNLPADMVSKIQVLDKMSDQEEFTGIDDGNKTKTINIITKKDRKKGYFGNISAGAGSNGRYEAGLNINSFIGEQQVSLLFKANNVNKTGFSASELIKMLSNNPEMFNNLPSFAISELSKMKGVQINTDDPAEKAELSRAKGLNNTQYGGVNYNNNRGDDLKLRSNYFYNRFTTQNNFDYARHYQLPDTAYNYLQRGRTSQENINHRANGSLDIRLNSNYSLKVSPVFLYNTTENTSNREYSSSATDGKLLNRGSQELTGNSKSTNASTDILYRHRFGRAGRTLSVTLTPGYFKMDNLSLNYSKNRYYNIGQDEVRDSIDQQTKGISENYTVNSTIIYTEQLSSHLALKLTERLDINRGNYRQLANNFNHASARYDLEDERYSDIYSGNTFKALTDVAFAGKYKRFNYTAGIGFESSKLNTRSGYKGYEIDGRYHNLLPHVYARYRFSKSRNLSLYYNTQSTLPGFGQLRPLEDITDPLYTRRGNPDLKQAVNHSITLAYLLADVYRNTFTNIQLRLSTVRNQFTDQYSVDNSGRQVILPINANGNFMGSLHAERSVPVDDNGASLTIGAEISYNQYPGYFNAVADKIRLWGVTPDFNFNYYIGNVLNITARGSTAWNKRQSEALLQEYWFLNYGLDAIVSLPLKISVNAGVDCYTTTGLSSAYNNTVSLLNAGITKDIGKRYALQMEVQDLLNQNNSFSRLSRNGYTEDRRNNVLGRYYMLTLICKLRHFAKSSK</sequence>
<comment type="caution">
    <text evidence="4">The sequence shown here is derived from an EMBL/GenBank/DDBJ whole genome shotgun (WGS) entry which is preliminary data.</text>
</comment>
<name>A0A7K1UA11_9BACT</name>
<accession>A0A7K1UA11</accession>
<dbReference type="AlphaFoldDB" id="A0A7K1UA11"/>
<gene>
    <name evidence="4" type="ORF">GO493_23145</name>
</gene>
<feature type="chain" id="PRO_5029744841" evidence="2">
    <location>
        <begin position="23"/>
        <end position="845"/>
    </location>
</feature>
<dbReference type="EMBL" id="WRXN01000012">
    <property type="protein sequence ID" value="MVT11183.1"/>
    <property type="molecule type" value="Genomic_DNA"/>
</dbReference>
<evidence type="ECO:0000259" key="3">
    <source>
        <dbReference type="Pfam" id="PF14905"/>
    </source>
</evidence>
<protein>
    <submittedName>
        <fullName evidence="4">Outer membrane beta-barrel protein</fullName>
    </submittedName>
</protein>
<keyword evidence="5" id="KW-1185">Reference proteome</keyword>
<feature type="compositionally biased region" description="Polar residues" evidence="1">
    <location>
        <begin position="345"/>
        <end position="355"/>
    </location>
</feature>
<proteinExistence type="predicted"/>
<dbReference type="InterPro" id="IPR041700">
    <property type="entry name" value="OMP_b-brl_3"/>
</dbReference>
<evidence type="ECO:0000256" key="2">
    <source>
        <dbReference type="SAM" id="SignalP"/>
    </source>
</evidence>
<dbReference type="SUPFAM" id="SSF56935">
    <property type="entry name" value="Porins"/>
    <property type="match status" value="1"/>
</dbReference>
<dbReference type="RefSeq" id="WP_157308612.1">
    <property type="nucleotide sequence ID" value="NZ_WRXN01000012.1"/>
</dbReference>
<dbReference type="Proteomes" id="UP000461730">
    <property type="component" value="Unassembled WGS sequence"/>
</dbReference>
<reference evidence="4 5" key="1">
    <citation type="submission" date="2019-12" db="EMBL/GenBank/DDBJ databases">
        <title>Chitinophaga sp. strain ysch24 (GDMCC 1.1355), whole genome shotgun sequence.</title>
        <authorList>
            <person name="Zhang X."/>
        </authorList>
    </citation>
    <scope>NUCLEOTIDE SEQUENCE [LARGE SCALE GENOMIC DNA]</scope>
    <source>
        <strain evidence="5">ysch24</strain>
    </source>
</reference>
<evidence type="ECO:0000313" key="4">
    <source>
        <dbReference type="EMBL" id="MVT11183.1"/>
    </source>
</evidence>
<feature type="compositionally biased region" description="Polar residues" evidence="1">
    <location>
        <begin position="362"/>
        <end position="374"/>
    </location>
</feature>
<evidence type="ECO:0000256" key="1">
    <source>
        <dbReference type="SAM" id="MobiDB-lite"/>
    </source>
</evidence>
<keyword evidence="2" id="KW-0732">Signal</keyword>
<feature type="region of interest" description="Disordered" evidence="1">
    <location>
        <begin position="345"/>
        <end position="374"/>
    </location>
</feature>
<feature type="signal peptide" evidence="2">
    <location>
        <begin position="1"/>
        <end position="22"/>
    </location>
</feature>
<feature type="domain" description="Outer membrane protein beta-barrel" evidence="3">
    <location>
        <begin position="384"/>
        <end position="833"/>
    </location>
</feature>
<dbReference type="Pfam" id="PF14905">
    <property type="entry name" value="OMP_b-brl_3"/>
    <property type="match status" value="1"/>
</dbReference>
<organism evidence="4 5">
    <name type="scientific">Chitinophaga tropicalis</name>
    <dbReference type="NCBI Taxonomy" id="2683588"/>
    <lineage>
        <taxon>Bacteria</taxon>
        <taxon>Pseudomonadati</taxon>
        <taxon>Bacteroidota</taxon>
        <taxon>Chitinophagia</taxon>
        <taxon>Chitinophagales</taxon>
        <taxon>Chitinophagaceae</taxon>
        <taxon>Chitinophaga</taxon>
    </lineage>
</organism>